<dbReference type="PANTHER" id="PTHR43280:SF2">
    <property type="entry name" value="HTH-TYPE TRANSCRIPTIONAL REGULATOR EXSA"/>
    <property type="match status" value="1"/>
</dbReference>
<keyword evidence="2" id="KW-0238">DNA-binding</keyword>
<dbReference type="Proteomes" id="UP000472676">
    <property type="component" value="Unassembled WGS sequence"/>
</dbReference>
<dbReference type="GO" id="GO:0043565">
    <property type="term" value="F:sequence-specific DNA binding"/>
    <property type="evidence" value="ECO:0007669"/>
    <property type="project" value="InterPro"/>
</dbReference>
<accession>A0A6M2BLN1</accession>
<proteinExistence type="predicted"/>
<protein>
    <submittedName>
        <fullName evidence="5">Helix-turn-helix transcriptional regulator</fullName>
    </submittedName>
</protein>
<keyword evidence="1" id="KW-0805">Transcription regulation</keyword>
<dbReference type="RefSeq" id="WP_166250792.1">
    <property type="nucleotide sequence ID" value="NZ_JAAMOW010000001.1"/>
</dbReference>
<dbReference type="InterPro" id="IPR018060">
    <property type="entry name" value="HTH_AraC"/>
</dbReference>
<dbReference type="Pfam" id="PF12833">
    <property type="entry name" value="HTH_18"/>
    <property type="match status" value="1"/>
</dbReference>
<dbReference type="EMBL" id="JAAMOW010000001">
    <property type="protein sequence ID" value="NGY03378.1"/>
    <property type="molecule type" value="Genomic_DNA"/>
</dbReference>
<dbReference type="SMART" id="SM00342">
    <property type="entry name" value="HTH_ARAC"/>
    <property type="match status" value="1"/>
</dbReference>
<dbReference type="PANTHER" id="PTHR43280">
    <property type="entry name" value="ARAC-FAMILY TRANSCRIPTIONAL REGULATOR"/>
    <property type="match status" value="1"/>
</dbReference>
<sequence>MTETLFAFDKRNYRDCQNTFRGAKNQEYYLGDYSIEAGSVIDVRAERKAVGSCSIIRLRSQTRLFFKRAWQHIREDATDVVVLWFVKRGRLCISHQSGYSVVKAGDFAITKSMTPFAVECQPDEQSVHEVLHVIVPSHIFRRFVVQDVRTGFCTPAEGREFAIAERILTDIFEDAGELKEHVVQILVDSALSVLSDAIKSRDAAVPARQSLSDKRLQDVLRYIEIHLSDPKLSIATVAKGCGISPRYLSFLLSLHGTPFSTLVWESRLKIAGQWLSSSKPSEASISEIAYRVGFKSSAHFSRMFKRAFSVSPRQYRMAGGSAPTAVRDIGAAGSVALPH</sequence>
<evidence type="ECO:0000256" key="3">
    <source>
        <dbReference type="ARBA" id="ARBA00023163"/>
    </source>
</evidence>
<evidence type="ECO:0000256" key="2">
    <source>
        <dbReference type="ARBA" id="ARBA00023125"/>
    </source>
</evidence>
<dbReference type="GO" id="GO:0003700">
    <property type="term" value="F:DNA-binding transcription factor activity"/>
    <property type="evidence" value="ECO:0007669"/>
    <property type="project" value="InterPro"/>
</dbReference>
<reference evidence="5 6" key="1">
    <citation type="journal article" date="2014" name="Int. J. Syst. Evol. Microbiol.">
        <title>Solimonas terrae sp. nov., isolated from soil.</title>
        <authorList>
            <person name="Kim S.J."/>
            <person name="Moon J.Y."/>
            <person name="Weon H.Y."/>
            <person name="Ahn J.H."/>
            <person name="Chen W.M."/>
            <person name="Kwon S.W."/>
        </authorList>
    </citation>
    <scope>NUCLEOTIDE SEQUENCE [LARGE SCALE GENOMIC DNA]</scope>
    <source>
        <strain evidence="5 6">KIS83-12</strain>
    </source>
</reference>
<evidence type="ECO:0000256" key="1">
    <source>
        <dbReference type="ARBA" id="ARBA00023015"/>
    </source>
</evidence>
<keyword evidence="3" id="KW-0804">Transcription</keyword>
<dbReference type="PROSITE" id="PS01124">
    <property type="entry name" value="HTH_ARAC_FAMILY_2"/>
    <property type="match status" value="1"/>
</dbReference>
<dbReference type="InterPro" id="IPR020449">
    <property type="entry name" value="Tscrpt_reg_AraC-type_HTH"/>
</dbReference>
<organism evidence="5 6">
    <name type="scientific">Solimonas terrae</name>
    <dbReference type="NCBI Taxonomy" id="1396819"/>
    <lineage>
        <taxon>Bacteria</taxon>
        <taxon>Pseudomonadati</taxon>
        <taxon>Pseudomonadota</taxon>
        <taxon>Gammaproteobacteria</taxon>
        <taxon>Nevskiales</taxon>
        <taxon>Nevskiaceae</taxon>
        <taxon>Solimonas</taxon>
    </lineage>
</organism>
<dbReference type="PRINTS" id="PR00032">
    <property type="entry name" value="HTHARAC"/>
</dbReference>
<comment type="caution">
    <text evidence="5">The sequence shown here is derived from an EMBL/GenBank/DDBJ whole genome shotgun (WGS) entry which is preliminary data.</text>
</comment>
<dbReference type="SUPFAM" id="SSF46689">
    <property type="entry name" value="Homeodomain-like"/>
    <property type="match status" value="1"/>
</dbReference>
<evidence type="ECO:0000313" key="6">
    <source>
        <dbReference type="Proteomes" id="UP000472676"/>
    </source>
</evidence>
<keyword evidence="6" id="KW-1185">Reference proteome</keyword>
<name>A0A6M2BLN1_9GAMM</name>
<dbReference type="AlphaFoldDB" id="A0A6M2BLN1"/>
<dbReference type="Gene3D" id="1.10.10.60">
    <property type="entry name" value="Homeodomain-like"/>
    <property type="match status" value="1"/>
</dbReference>
<dbReference type="InterPro" id="IPR009057">
    <property type="entry name" value="Homeodomain-like_sf"/>
</dbReference>
<evidence type="ECO:0000313" key="5">
    <source>
        <dbReference type="EMBL" id="NGY03378.1"/>
    </source>
</evidence>
<feature type="domain" description="HTH araC/xylS-type" evidence="4">
    <location>
        <begin position="217"/>
        <end position="318"/>
    </location>
</feature>
<evidence type="ECO:0000259" key="4">
    <source>
        <dbReference type="PROSITE" id="PS01124"/>
    </source>
</evidence>
<gene>
    <name evidence="5" type="ORF">G7Y85_01225</name>
</gene>